<feature type="region of interest" description="Disordered" evidence="1">
    <location>
        <begin position="1"/>
        <end position="21"/>
    </location>
</feature>
<dbReference type="RefSeq" id="WP_097053662.1">
    <property type="nucleotide sequence ID" value="NZ_OBMM01000009.1"/>
</dbReference>
<reference evidence="2 3" key="1">
    <citation type="submission" date="2017-08" db="EMBL/GenBank/DDBJ databases">
        <authorList>
            <person name="de Groot N.N."/>
        </authorList>
    </citation>
    <scope>NUCLEOTIDE SEQUENCE [LARGE SCALE GENOMIC DNA]</scope>
    <source>
        <strain evidence="2 3">USBA 78</strain>
    </source>
</reference>
<organism evidence="2 3">
    <name type="scientific">Thalassospira xiamenensis</name>
    <dbReference type="NCBI Taxonomy" id="220697"/>
    <lineage>
        <taxon>Bacteria</taxon>
        <taxon>Pseudomonadati</taxon>
        <taxon>Pseudomonadota</taxon>
        <taxon>Alphaproteobacteria</taxon>
        <taxon>Rhodospirillales</taxon>
        <taxon>Thalassospiraceae</taxon>
        <taxon>Thalassospira</taxon>
    </lineage>
</organism>
<evidence type="ECO:0000256" key="1">
    <source>
        <dbReference type="SAM" id="MobiDB-lite"/>
    </source>
</evidence>
<protein>
    <recommendedName>
        <fullName evidence="4">Aldolase</fullName>
    </recommendedName>
</protein>
<dbReference type="Gene3D" id="1.10.790.20">
    <property type="entry name" value="Domain of unknown function DUF1476"/>
    <property type="match status" value="1"/>
</dbReference>
<dbReference type="EMBL" id="OBMM01000009">
    <property type="protein sequence ID" value="SOC30560.1"/>
    <property type="molecule type" value="Genomic_DNA"/>
</dbReference>
<proteinExistence type="predicted"/>
<evidence type="ECO:0000313" key="2">
    <source>
        <dbReference type="EMBL" id="SOC30560.1"/>
    </source>
</evidence>
<dbReference type="AlphaFoldDB" id="A0A285TXN9"/>
<name>A0A285TXN9_9PROT</name>
<dbReference type="Proteomes" id="UP000219068">
    <property type="component" value="Unassembled WGS sequence"/>
</dbReference>
<dbReference type="InterPro" id="IPR038293">
    <property type="entry name" value="ATPase_inh_sub_z_sf"/>
</dbReference>
<dbReference type="InterPro" id="IPR009945">
    <property type="entry name" value="ATPase_inh_sub_z"/>
</dbReference>
<gene>
    <name evidence="2" type="ORF">SAMN05428964_109108</name>
</gene>
<evidence type="ECO:0000313" key="3">
    <source>
        <dbReference type="Proteomes" id="UP000219068"/>
    </source>
</evidence>
<evidence type="ECO:0008006" key="4">
    <source>
        <dbReference type="Google" id="ProtNLM"/>
    </source>
</evidence>
<sequence length="114" mass="12939">MSDKRLKSFAAKASHSESQHFAEVQRDFVVSIRRNRKLAHWVTEVLGLEKGNDYFSQLNDADLRAAGSDVVVDKVLADLRDRGLELSRADVKAKLEAFEHAAREEYDRENPTVP</sequence>
<dbReference type="Pfam" id="PF07345">
    <property type="entry name" value="ATPaseInh_sub_z"/>
    <property type="match status" value="1"/>
</dbReference>
<accession>A0A285TXN9</accession>